<gene>
    <name evidence="2" type="ORF">SCP_0803590</name>
</gene>
<dbReference type="EMBL" id="BFAD01000008">
    <property type="protein sequence ID" value="GBE85837.1"/>
    <property type="molecule type" value="Genomic_DNA"/>
</dbReference>
<sequence length="554" mass="60325">MAAPTTHAEGLPSDMMHYTTRDNNIVEVPARAVREPLPDATETGALVDRHMEGKFYLDIEGASSVEEACAILKEDIEATRRLVCGVMQNQRDLLERVNEIQQKLGSQMKELFETNDGLVNLIVNAYQDSSVLETKLKKLLPMVVNLRTMVEELGNPAMAGTVLLPTIPVPRPPTLASCTGPFQALPNPSGKEINLIALFRTIGTSRSMDVKPNLQHEAVQAKAAAGRLSPPPSTSPEFPLPAIPTKPRPETGVDVDKPVRMPFTPQVQDVANAFCAMRSAVPVMLRNRENLESHLNAFVTNVKNMQDRIWFDQDGLVGHAASIGYSLRKTNVKMQHLEEHMSHLVPPEGLPEPYASEPQSEMCSVTIGLEYDKPVAEMSEEEAKAVLEKLPLTVIFDHRNVANSSSGEERSLASGAPAGPSIDDRGPAAASSSRTSEQAAVDSRPDAYSDHPREQSSGAAMAEARPSRSIKAKGKERADEPEEMRETAVKSQDVEIAGGVQNAAITGNSQNMETAGDVVTKDKKGKKRDREQVDEGGAKGEGRSTRKRRRKHGF</sequence>
<comment type="caution">
    <text evidence="2">The sequence shown here is derived from an EMBL/GenBank/DDBJ whole genome shotgun (WGS) entry which is preliminary data.</text>
</comment>
<feature type="compositionally biased region" description="Basic and acidic residues" evidence="1">
    <location>
        <begin position="473"/>
        <end position="488"/>
    </location>
</feature>
<evidence type="ECO:0000256" key="1">
    <source>
        <dbReference type="SAM" id="MobiDB-lite"/>
    </source>
</evidence>
<feature type="compositionally biased region" description="Basic and acidic residues" evidence="1">
    <location>
        <begin position="247"/>
        <end position="258"/>
    </location>
</feature>
<feature type="region of interest" description="Disordered" evidence="1">
    <location>
        <begin position="403"/>
        <end position="554"/>
    </location>
</feature>
<feature type="region of interest" description="Disordered" evidence="1">
    <location>
        <begin position="226"/>
        <end position="258"/>
    </location>
</feature>
<feature type="compositionally biased region" description="Basic residues" evidence="1">
    <location>
        <begin position="545"/>
        <end position="554"/>
    </location>
</feature>
<dbReference type="Proteomes" id="UP000287166">
    <property type="component" value="Unassembled WGS sequence"/>
</dbReference>
<proteinExistence type="predicted"/>
<feature type="compositionally biased region" description="Polar residues" evidence="1">
    <location>
        <begin position="503"/>
        <end position="513"/>
    </location>
</feature>
<dbReference type="RefSeq" id="XP_027616750.1">
    <property type="nucleotide sequence ID" value="XM_027760949.1"/>
</dbReference>
<evidence type="ECO:0000313" key="3">
    <source>
        <dbReference type="Proteomes" id="UP000287166"/>
    </source>
</evidence>
<dbReference type="GeneID" id="38782754"/>
<feature type="compositionally biased region" description="Basic and acidic residues" evidence="1">
    <location>
        <begin position="443"/>
        <end position="454"/>
    </location>
</feature>
<feature type="compositionally biased region" description="Pro residues" evidence="1">
    <location>
        <begin position="229"/>
        <end position="246"/>
    </location>
</feature>
<keyword evidence="3" id="KW-1185">Reference proteome</keyword>
<feature type="compositionally biased region" description="Basic and acidic residues" evidence="1">
    <location>
        <begin position="528"/>
        <end position="544"/>
    </location>
</feature>
<organism evidence="2 3">
    <name type="scientific">Sparassis crispa</name>
    <dbReference type="NCBI Taxonomy" id="139825"/>
    <lineage>
        <taxon>Eukaryota</taxon>
        <taxon>Fungi</taxon>
        <taxon>Dikarya</taxon>
        <taxon>Basidiomycota</taxon>
        <taxon>Agaricomycotina</taxon>
        <taxon>Agaricomycetes</taxon>
        <taxon>Polyporales</taxon>
        <taxon>Sparassidaceae</taxon>
        <taxon>Sparassis</taxon>
    </lineage>
</organism>
<dbReference type="InParanoid" id="A0A401GUD4"/>
<protein>
    <submittedName>
        <fullName evidence="2">Uncharacterized protein</fullName>
    </submittedName>
</protein>
<dbReference type="AlphaFoldDB" id="A0A401GUD4"/>
<accession>A0A401GUD4</accession>
<evidence type="ECO:0000313" key="2">
    <source>
        <dbReference type="EMBL" id="GBE85837.1"/>
    </source>
</evidence>
<dbReference type="OrthoDB" id="2753848at2759"/>
<reference evidence="2 3" key="1">
    <citation type="journal article" date="2018" name="Sci. Rep.">
        <title>Genome sequence of the cauliflower mushroom Sparassis crispa (Hanabiratake) and its association with beneficial usage.</title>
        <authorList>
            <person name="Kiyama R."/>
            <person name="Furutani Y."/>
            <person name="Kawaguchi K."/>
            <person name="Nakanishi T."/>
        </authorList>
    </citation>
    <scope>NUCLEOTIDE SEQUENCE [LARGE SCALE GENOMIC DNA]</scope>
</reference>
<name>A0A401GUD4_9APHY</name>